<evidence type="ECO:0000259" key="2">
    <source>
        <dbReference type="Pfam" id="PF11526"/>
    </source>
</evidence>
<feature type="region of interest" description="Disordered" evidence="1">
    <location>
        <begin position="114"/>
        <end position="157"/>
    </location>
</feature>
<dbReference type="InterPro" id="IPR021605">
    <property type="entry name" value="Pcf11_Clp1-ID"/>
</dbReference>
<sequence>MFVILCFRFGAPSRELYMGNYPFKGAFGGPPIFATINGVRHEIRLSGPPPEVKIEPDPCYELLRHMPRVGPSASGMGVSSQRSCADQGADQNTVTMDVKGLLAKLQKSGFLTVNVNNKKNEGPSVRGGSDSPNRSPTPPIPSEHRGEVTERLPKPPTDLMKFSMRALKIRYDSVVESLHQIRHVCPNCGLRFAELRGEKYQRHLDWHFRENLKSKERPRYRSWYLSLDEWLEFSEEEQLEASTSSGSVDANDGGNTTNKDAHAQDSNVPSDAAPAKECGVCKEKFEEYWDEDDDLWKLKDCVVDSSGSIFHTGCILDASMVNHSVYEDVKNEENCDKKSILLSVGDSLKRTLPVTQ</sequence>
<dbReference type="PANTHER" id="PTHR15921:SF3">
    <property type="entry name" value="PRE-MRNA CLEAVAGE COMPLEX 2 PROTEIN PCF11"/>
    <property type="match status" value="1"/>
</dbReference>
<proteinExistence type="predicted"/>
<dbReference type="Pfam" id="PF11526">
    <property type="entry name" value="Pfc11_Clp1_ID"/>
    <property type="match status" value="1"/>
</dbReference>
<comment type="caution">
    <text evidence="3">The sequence shown here is derived from an EMBL/GenBank/DDBJ whole genome shotgun (WGS) entry which is preliminary data.</text>
</comment>
<feature type="domain" description="Pcf11 Clp1-ID" evidence="2">
    <location>
        <begin position="220"/>
        <end position="246"/>
    </location>
</feature>
<gene>
    <name evidence="3" type="ORF">AB6A40_005036</name>
</gene>
<keyword evidence="4" id="KW-1185">Reference proteome</keyword>
<feature type="compositionally biased region" description="Polar residues" evidence="1">
    <location>
        <begin position="243"/>
        <end position="269"/>
    </location>
</feature>
<accession>A0ABD6EGG2</accession>
<evidence type="ECO:0000313" key="4">
    <source>
        <dbReference type="Proteomes" id="UP001608902"/>
    </source>
</evidence>
<dbReference type="PANTHER" id="PTHR15921">
    <property type="entry name" value="PRE-MRNA CLEAVAGE COMPLEX II"/>
    <property type="match status" value="1"/>
</dbReference>
<evidence type="ECO:0000313" key="3">
    <source>
        <dbReference type="EMBL" id="MFH4978327.1"/>
    </source>
</evidence>
<dbReference type="EMBL" id="JBGFUD010003089">
    <property type="protein sequence ID" value="MFH4978327.1"/>
    <property type="molecule type" value="Genomic_DNA"/>
</dbReference>
<organism evidence="3 4">
    <name type="scientific">Gnathostoma spinigerum</name>
    <dbReference type="NCBI Taxonomy" id="75299"/>
    <lineage>
        <taxon>Eukaryota</taxon>
        <taxon>Metazoa</taxon>
        <taxon>Ecdysozoa</taxon>
        <taxon>Nematoda</taxon>
        <taxon>Chromadorea</taxon>
        <taxon>Rhabditida</taxon>
        <taxon>Spirurina</taxon>
        <taxon>Gnathostomatomorpha</taxon>
        <taxon>Gnathostomatoidea</taxon>
        <taxon>Gnathostomatidae</taxon>
        <taxon>Gnathostoma</taxon>
    </lineage>
</organism>
<feature type="compositionally biased region" description="Basic and acidic residues" evidence="1">
    <location>
        <begin position="142"/>
        <end position="153"/>
    </location>
</feature>
<name>A0ABD6EGG2_9BILA</name>
<dbReference type="AlphaFoldDB" id="A0ABD6EGG2"/>
<reference evidence="3 4" key="1">
    <citation type="submission" date="2024-08" db="EMBL/GenBank/DDBJ databases">
        <title>Gnathostoma spinigerum genome.</title>
        <authorList>
            <person name="Gonzalez-Bertolin B."/>
            <person name="Monzon S."/>
            <person name="Zaballos A."/>
            <person name="Jimenez P."/>
            <person name="Dekumyoy P."/>
            <person name="Varona S."/>
            <person name="Cuesta I."/>
            <person name="Sumanam S."/>
            <person name="Adisakwattana P."/>
            <person name="Gasser R.B."/>
            <person name="Hernandez-Gonzalez A."/>
            <person name="Young N.D."/>
            <person name="Perteguer M.J."/>
        </authorList>
    </citation>
    <scope>NUCLEOTIDE SEQUENCE [LARGE SCALE GENOMIC DNA]</scope>
    <source>
        <strain evidence="3">AL3</strain>
        <tissue evidence="3">Liver</tissue>
    </source>
</reference>
<dbReference type="InterPro" id="IPR045154">
    <property type="entry name" value="PCF11-like"/>
</dbReference>
<protein>
    <recommendedName>
        <fullName evidence="2">Pcf11 Clp1-ID domain-containing protein</fullName>
    </recommendedName>
</protein>
<dbReference type="Proteomes" id="UP001608902">
    <property type="component" value="Unassembled WGS sequence"/>
</dbReference>
<evidence type="ECO:0000256" key="1">
    <source>
        <dbReference type="SAM" id="MobiDB-lite"/>
    </source>
</evidence>
<feature type="region of interest" description="Disordered" evidence="1">
    <location>
        <begin position="241"/>
        <end position="274"/>
    </location>
</feature>